<evidence type="ECO:0000256" key="6">
    <source>
        <dbReference type="ARBA" id="ARBA00023242"/>
    </source>
</evidence>
<dbReference type="SUPFAM" id="SSF101936">
    <property type="entry name" value="DNA-binding pseudobarrel domain"/>
    <property type="match status" value="1"/>
</dbReference>
<sequence>MTITLVESKEKTEETEKCMDSQFWHACAGNMVQMPPVNSKVFYVLQGHLEQCSENVDLGSYPSFPPHIPCTVSSIKFMANPETDEVFAKIRLVPGDENSIDFYNNDEGPIEVNRNQDKPPVFTKTLTQSDAIGLGGVSVNRYCADMIFPKLNQAADPPAQNIHLKDVHGKVWEFRYIFGVGWRRRHLLTTGWEDFVKKKELTAEDSVVFMRAENGDLCVGIRRANSSKGQVKVEDVIEAARLAVNGKPFEVVYWPRAGTPEFCVRASIVRAAMGIPWSTGMRFKMAFETEDWMRTSWFMGNVVSVEDFDPVHWPDSLWRCLRVRWDKPDLLQNMNRISPWQVELVQPDKPTIHPPPSWPTRCRPKKRRLPPPQHPEVDRKVTLPAFPNNPFLSSFNNLIGRLSNNALAGMQGAWHDAHQGLSLPDLPNFSNIQSNLFPLVDFLGFDGSSQPTAPSNLIISKPGSDINTEQQISSTSRSSDCNADGVGNILDASSSDLNRNDGTERSLCEGFQTECKVFVQLVVAGRTMDLSLVGSYEELYEKLRSLFGINISDIRNRVVYRDTAGAVRQLGDEPFSDFVKSGRRLTILPD</sequence>
<reference evidence="12 13" key="1">
    <citation type="journal article" date="2021" name="Comput. Struct. Biotechnol. J.">
        <title>De novo genome assembly of the potent medicinal plant Rehmannia glutinosa using nanopore technology.</title>
        <authorList>
            <person name="Ma L."/>
            <person name="Dong C."/>
            <person name="Song C."/>
            <person name="Wang X."/>
            <person name="Zheng X."/>
            <person name="Niu Y."/>
            <person name="Chen S."/>
            <person name="Feng W."/>
        </authorList>
    </citation>
    <scope>NUCLEOTIDE SEQUENCE [LARGE SCALE GENOMIC DNA]</scope>
    <source>
        <strain evidence="12">DH-2019</strain>
    </source>
</reference>
<dbReference type="EMBL" id="JABTTQ020002023">
    <property type="protein sequence ID" value="KAK6126673.1"/>
    <property type="molecule type" value="Genomic_DNA"/>
</dbReference>
<keyword evidence="6 8" id="KW-0539">Nucleus</keyword>
<keyword evidence="4 8" id="KW-0238">DNA-binding</keyword>
<evidence type="ECO:0000259" key="11">
    <source>
        <dbReference type="PROSITE" id="PS51745"/>
    </source>
</evidence>
<comment type="function">
    <text evidence="8">Auxin response factors (ARFs) are transcriptional factors that bind specifically to the DNA sequence 5'-TGTCTC-3' found in the auxin-responsive promoter elements (AuxREs).</text>
</comment>
<evidence type="ECO:0000313" key="12">
    <source>
        <dbReference type="EMBL" id="KAK6126673.1"/>
    </source>
</evidence>
<proteinExistence type="inferred from homology"/>
<comment type="subcellular location">
    <subcellularLocation>
        <location evidence="1 8">Nucleus</location>
    </subcellularLocation>
</comment>
<dbReference type="Proteomes" id="UP001318860">
    <property type="component" value="Unassembled WGS sequence"/>
</dbReference>
<comment type="subunit">
    <text evidence="8">Homodimers and heterodimers.</text>
</comment>
<evidence type="ECO:0000256" key="5">
    <source>
        <dbReference type="ARBA" id="ARBA00023163"/>
    </source>
</evidence>
<dbReference type="PANTHER" id="PTHR31384">
    <property type="entry name" value="AUXIN RESPONSE FACTOR 4-RELATED"/>
    <property type="match status" value="1"/>
</dbReference>
<dbReference type="InterPro" id="IPR015300">
    <property type="entry name" value="DNA-bd_pseudobarrel_sf"/>
</dbReference>
<protein>
    <recommendedName>
        <fullName evidence="8">Auxin response factor</fullName>
    </recommendedName>
</protein>
<dbReference type="PROSITE" id="PS50863">
    <property type="entry name" value="B3"/>
    <property type="match status" value="1"/>
</dbReference>
<feature type="domain" description="TF-B3" evidence="10">
    <location>
        <begin position="122"/>
        <end position="225"/>
    </location>
</feature>
<evidence type="ECO:0000259" key="10">
    <source>
        <dbReference type="PROSITE" id="PS50863"/>
    </source>
</evidence>
<accession>A0ABR0UW58</accession>
<evidence type="ECO:0000256" key="7">
    <source>
        <dbReference type="ARBA" id="ARBA00023294"/>
    </source>
</evidence>
<evidence type="ECO:0000256" key="9">
    <source>
        <dbReference type="SAM" id="MobiDB-lite"/>
    </source>
</evidence>
<dbReference type="Gene3D" id="2.30.30.1040">
    <property type="match status" value="1"/>
</dbReference>
<comment type="caution">
    <text evidence="12">The sequence shown here is derived from an EMBL/GenBank/DDBJ whole genome shotgun (WGS) entry which is preliminary data.</text>
</comment>
<dbReference type="Gene3D" id="2.40.330.10">
    <property type="entry name" value="DNA-binding pseudobarrel domain"/>
    <property type="match status" value="1"/>
</dbReference>
<organism evidence="12 13">
    <name type="scientific">Rehmannia glutinosa</name>
    <name type="common">Chinese foxglove</name>
    <dbReference type="NCBI Taxonomy" id="99300"/>
    <lineage>
        <taxon>Eukaryota</taxon>
        <taxon>Viridiplantae</taxon>
        <taxon>Streptophyta</taxon>
        <taxon>Embryophyta</taxon>
        <taxon>Tracheophyta</taxon>
        <taxon>Spermatophyta</taxon>
        <taxon>Magnoliopsida</taxon>
        <taxon>eudicotyledons</taxon>
        <taxon>Gunneridae</taxon>
        <taxon>Pentapetalae</taxon>
        <taxon>asterids</taxon>
        <taxon>lamiids</taxon>
        <taxon>Lamiales</taxon>
        <taxon>Orobanchaceae</taxon>
        <taxon>Rehmannieae</taxon>
        <taxon>Rehmannia</taxon>
    </lineage>
</organism>
<feature type="region of interest" description="Disordered" evidence="9">
    <location>
        <begin position="346"/>
        <end position="382"/>
    </location>
</feature>
<dbReference type="PROSITE" id="PS51745">
    <property type="entry name" value="PB1"/>
    <property type="match status" value="1"/>
</dbReference>
<gene>
    <name evidence="12" type="ORF">DH2020_039581</name>
</gene>
<dbReference type="Gene3D" id="3.10.20.90">
    <property type="entry name" value="Phosphatidylinositol 3-kinase Catalytic Subunit, Chain A, domain 1"/>
    <property type="match status" value="1"/>
</dbReference>
<keyword evidence="5 8" id="KW-0804">Transcription</keyword>
<comment type="similarity">
    <text evidence="2 8">Belongs to the ARF family.</text>
</comment>
<evidence type="ECO:0000256" key="1">
    <source>
        <dbReference type="ARBA" id="ARBA00004123"/>
    </source>
</evidence>
<dbReference type="SMART" id="SM01019">
    <property type="entry name" value="B3"/>
    <property type="match status" value="1"/>
</dbReference>
<keyword evidence="7 8" id="KW-0927">Auxin signaling pathway</keyword>
<dbReference type="PANTHER" id="PTHR31384:SF39">
    <property type="entry name" value="AUXIN RESPONSE FACTOR"/>
    <property type="match status" value="1"/>
</dbReference>
<feature type="domain" description="PB1" evidence="11">
    <location>
        <begin position="512"/>
        <end position="590"/>
    </location>
</feature>
<dbReference type="InterPro" id="IPR010525">
    <property type="entry name" value="ARF_dom"/>
</dbReference>
<evidence type="ECO:0000256" key="3">
    <source>
        <dbReference type="ARBA" id="ARBA00023015"/>
    </source>
</evidence>
<evidence type="ECO:0000256" key="2">
    <source>
        <dbReference type="ARBA" id="ARBA00007853"/>
    </source>
</evidence>
<dbReference type="InterPro" id="IPR003340">
    <property type="entry name" value="B3_DNA-bd"/>
</dbReference>
<dbReference type="Pfam" id="PF02362">
    <property type="entry name" value="B3"/>
    <property type="match status" value="1"/>
</dbReference>
<keyword evidence="13" id="KW-1185">Reference proteome</keyword>
<evidence type="ECO:0000256" key="4">
    <source>
        <dbReference type="ARBA" id="ARBA00023125"/>
    </source>
</evidence>
<keyword evidence="3 8" id="KW-0805">Transcription regulation</keyword>
<evidence type="ECO:0000256" key="8">
    <source>
        <dbReference type="RuleBase" id="RU004561"/>
    </source>
</evidence>
<dbReference type="InterPro" id="IPR044835">
    <property type="entry name" value="ARF_plant"/>
</dbReference>
<evidence type="ECO:0000313" key="13">
    <source>
        <dbReference type="Proteomes" id="UP001318860"/>
    </source>
</evidence>
<dbReference type="Pfam" id="PF06507">
    <property type="entry name" value="ARF_AD"/>
    <property type="match status" value="1"/>
</dbReference>
<name>A0ABR0UW58_REHGL</name>
<dbReference type="CDD" id="cd10017">
    <property type="entry name" value="B3_DNA"/>
    <property type="match status" value="1"/>
</dbReference>
<dbReference type="InterPro" id="IPR053793">
    <property type="entry name" value="PB1-like"/>
</dbReference>